<feature type="compositionally biased region" description="Basic and acidic residues" evidence="1">
    <location>
        <begin position="74"/>
        <end position="94"/>
    </location>
</feature>
<feature type="region of interest" description="Disordered" evidence="1">
    <location>
        <begin position="73"/>
        <end position="94"/>
    </location>
</feature>
<dbReference type="RefSeq" id="WP_209851014.1">
    <property type="nucleotide sequence ID" value="NZ_CBCRVE010000004.1"/>
</dbReference>
<proteinExistence type="predicted"/>
<organism evidence="2 3">
    <name type="scientific">Paenibacillus sediminis</name>
    <dbReference type="NCBI Taxonomy" id="664909"/>
    <lineage>
        <taxon>Bacteria</taxon>
        <taxon>Bacillati</taxon>
        <taxon>Bacillota</taxon>
        <taxon>Bacilli</taxon>
        <taxon>Bacillales</taxon>
        <taxon>Paenibacillaceae</taxon>
        <taxon>Paenibacillus</taxon>
    </lineage>
</organism>
<dbReference type="EMBL" id="JAGGKP010000007">
    <property type="protein sequence ID" value="MBP1937778.1"/>
    <property type="molecule type" value="Genomic_DNA"/>
</dbReference>
<evidence type="ECO:0000313" key="3">
    <source>
        <dbReference type="Proteomes" id="UP001519273"/>
    </source>
</evidence>
<sequence length="94" mass="10653">MSRYDSSLQSQNPFSQAQHSVEKLHRAVSSAMSHPTDQTVNQAYSRLEHTEVSVRQAEDSRNHQPVELAEEMLAEEKERLAEASASLEKKNQSE</sequence>
<feature type="compositionally biased region" description="Polar residues" evidence="1">
    <location>
        <begin position="30"/>
        <end position="44"/>
    </location>
</feature>
<dbReference type="Proteomes" id="UP001519273">
    <property type="component" value="Unassembled WGS sequence"/>
</dbReference>
<reference evidence="2 3" key="1">
    <citation type="submission" date="2021-03" db="EMBL/GenBank/DDBJ databases">
        <title>Genomic Encyclopedia of Type Strains, Phase IV (KMG-IV): sequencing the most valuable type-strain genomes for metagenomic binning, comparative biology and taxonomic classification.</title>
        <authorList>
            <person name="Goeker M."/>
        </authorList>
    </citation>
    <scope>NUCLEOTIDE SEQUENCE [LARGE SCALE GENOMIC DNA]</scope>
    <source>
        <strain evidence="2 3">DSM 23491</strain>
    </source>
</reference>
<evidence type="ECO:0008006" key="4">
    <source>
        <dbReference type="Google" id="ProtNLM"/>
    </source>
</evidence>
<gene>
    <name evidence="2" type="ORF">J2Z20_002693</name>
</gene>
<protein>
    <recommendedName>
        <fullName evidence="4">DUF3813 domain-containing protein</fullName>
    </recommendedName>
</protein>
<name>A0ABS4H5G6_9BACL</name>
<feature type="compositionally biased region" description="Polar residues" evidence="1">
    <location>
        <begin position="1"/>
        <end position="19"/>
    </location>
</feature>
<keyword evidence="3" id="KW-1185">Reference proteome</keyword>
<evidence type="ECO:0000313" key="2">
    <source>
        <dbReference type="EMBL" id="MBP1937778.1"/>
    </source>
</evidence>
<feature type="region of interest" description="Disordered" evidence="1">
    <location>
        <begin position="1"/>
        <end position="45"/>
    </location>
</feature>
<accession>A0ABS4H5G6</accession>
<evidence type="ECO:0000256" key="1">
    <source>
        <dbReference type="SAM" id="MobiDB-lite"/>
    </source>
</evidence>
<comment type="caution">
    <text evidence="2">The sequence shown here is derived from an EMBL/GenBank/DDBJ whole genome shotgun (WGS) entry which is preliminary data.</text>
</comment>